<reference evidence="1" key="1">
    <citation type="submission" date="2024-08" db="EMBL/GenBank/DDBJ databases">
        <title>Lentilactobacillus sp. nov., isolated from tree bark.</title>
        <authorList>
            <person name="Phuengjayaem S."/>
            <person name="Tanasupawat S."/>
        </authorList>
    </citation>
    <scope>NUCLEOTIDE SEQUENCE</scope>
    <source>
        <strain evidence="1">SPB1-3</strain>
    </source>
</reference>
<evidence type="ECO:0000313" key="1">
    <source>
        <dbReference type="EMBL" id="XFD40334.1"/>
    </source>
</evidence>
<dbReference type="EMBL" id="CP168151">
    <property type="protein sequence ID" value="XFD40334.1"/>
    <property type="molecule type" value="Genomic_DNA"/>
</dbReference>
<accession>A0ACD5DG15</accession>
<evidence type="ECO:0000313" key="2">
    <source>
        <dbReference type="Proteomes" id="UP001149860"/>
    </source>
</evidence>
<keyword evidence="2" id="KW-1185">Reference proteome</keyword>
<protein>
    <submittedName>
        <fullName evidence="1">Hydroxymethylglutaryl-CoA reductase, degradative</fullName>
        <ecNumber evidence="1">1.1.1.88</ecNumber>
    </submittedName>
</protein>
<dbReference type="Proteomes" id="UP001149860">
    <property type="component" value="Chromosome"/>
</dbReference>
<organism evidence="1 2">
    <name type="scientific">Lentilactobacillus terminaliae</name>
    <dbReference type="NCBI Taxonomy" id="3003483"/>
    <lineage>
        <taxon>Bacteria</taxon>
        <taxon>Bacillati</taxon>
        <taxon>Bacillota</taxon>
        <taxon>Bacilli</taxon>
        <taxon>Lactobacillales</taxon>
        <taxon>Lactobacillaceae</taxon>
        <taxon>Lentilactobacillus</taxon>
    </lineage>
</organism>
<name>A0ACD5DG15_9LACO</name>
<keyword evidence="1" id="KW-0560">Oxidoreductase</keyword>
<proteinExistence type="predicted"/>
<dbReference type="EC" id="1.1.1.88" evidence="1"/>
<sequence length="423" mass="45889">MNLKYNGFYKHDYLTRLDLVLGRINNAENSKVIIDGNYDSKFKNIIENYLTNYQLPEGIATNLVVNDREYMVPMVTEEPSVIAACSNGSKLLSDNGGISATVISNLVDGQIILKSKTPETVEQYVTENQANLVKVANLSHPSIKNYARGALSVATRRLDGQYMSLDVTVDAGEAMGANIVNSMLEAVKSYLQDELANVEVLMAILTNDSHHALVKVKGKTSLNQLSTRSMSGKIVGQKISEASYIAKIDAVRATTHNKGIMNGIDAAAIALGNDWRALESAVHSFAVKDGRYQGLTDWQIDDEYLVGEMTIPIPIGFIGGATRVLPLAKINQEIAQVSDSEQEMMLIASVGLAQNLAALKALVTEGIQRGHMGLAVKSAVIANGATPDEVEKVVKMLAKTGQHDSETIKKVINNFRKESNKHG</sequence>
<gene>
    <name evidence="1" type="ORF">O0236_003225</name>
</gene>